<accession>A0ACC6K8Z4</accession>
<sequence length="123" mass="13735">MPLAPATLSKRDIARLERELVVCLTDACETAKGEISGFVWLTHRLEPDDFPASLRITWVFQGEADKNAALAASAKARMLDLTAQALDQAGIRLDHVAWHVRFDSEEACNRSHAGDWGKRLHQR</sequence>
<evidence type="ECO:0000313" key="2">
    <source>
        <dbReference type="Proteomes" id="UP001259587"/>
    </source>
</evidence>
<comment type="caution">
    <text evidence="1">The sequence shown here is derived from an EMBL/GenBank/DDBJ whole genome shotgun (WGS) entry which is preliminary data.</text>
</comment>
<organism evidence="1 2">
    <name type="scientific">Pseudomonas hunanensis</name>
    <dbReference type="NCBI Taxonomy" id="1247546"/>
    <lineage>
        <taxon>Bacteria</taxon>
        <taxon>Pseudomonadati</taxon>
        <taxon>Pseudomonadota</taxon>
        <taxon>Gammaproteobacteria</taxon>
        <taxon>Pseudomonadales</taxon>
        <taxon>Pseudomonadaceae</taxon>
        <taxon>Pseudomonas</taxon>
    </lineage>
</organism>
<proteinExistence type="predicted"/>
<evidence type="ECO:0000313" key="1">
    <source>
        <dbReference type="EMBL" id="MDR6714917.1"/>
    </source>
</evidence>
<protein>
    <submittedName>
        <fullName evidence="1">Uncharacterized protein</fullName>
    </submittedName>
</protein>
<name>A0ACC6K8Z4_9PSED</name>
<dbReference type="EMBL" id="JAVDTH010000038">
    <property type="protein sequence ID" value="MDR6714917.1"/>
    <property type="molecule type" value="Genomic_DNA"/>
</dbReference>
<reference evidence="1" key="1">
    <citation type="submission" date="2023-07" db="EMBL/GenBank/DDBJ databases">
        <title>Sorghum-associated microbial communities from plants grown in Nebraska, USA.</title>
        <authorList>
            <person name="Schachtman D."/>
        </authorList>
    </citation>
    <scope>NUCLEOTIDE SEQUENCE</scope>
    <source>
        <strain evidence="1">BE56</strain>
    </source>
</reference>
<dbReference type="Proteomes" id="UP001259587">
    <property type="component" value="Unassembled WGS sequence"/>
</dbReference>
<keyword evidence="2" id="KW-1185">Reference proteome</keyword>
<gene>
    <name evidence="1" type="ORF">J2W83_004554</name>
</gene>